<dbReference type="RefSeq" id="WP_065398609.1">
    <property type="nucleotide sequence ID" value="NZ_CP073074.1"/>
</dbReference>
<dbReference type="EMBL" id="MAYG01000001">
    <property type="protein sequence ID" value="OCA74620.1"/>
    <property type="molecule type" value="Genomic_DNA"/>
</dbReference>
<reference evidence="3" key="1">
    <citation type="submission" date="2016-07" db="EMBL/GenBank/DDBJ databases">
        <authorList>
            <person name="Florea S."/>
            <person name="Webb J.S."/>
            <person name="Jaromczyk J."/>
            <person name="Schardl C.L."/>
        </authorList>
    </citation>
    <scope>NUCLEOTIDE SEQUENCE [LARGE SCALE GENOMIC DNA]</scope>
    <source>
        <strain evidence="3">CC-VM-7</strain>
    </source>
</reference>
<evidence type="ECO:0000313" key="4">
    <source>
        <dbReference type="Proteomes" id="UP001350005"/>
    </source>
</evidence>
<dbReference type="Proteomes" id="UP001350005">
    <property type="component" value="Unassembled WGS sequence"/>
</dbReference>
<proteinExistence type="predicted"/>
<dbReference type="EMBL" id="JAZGJU010000013">
    <property type="protein sequence ID" value="MEE6127393.1"/>
    <property type="molecule type" value="Genomic_DNA"/>
</dbReference>
<dbReference type="GeneID" id="78302346"/>
<evidence type="ECO:0008006" key="5">
    <source>
        <dbReference type="Google" id="ProtNLM"/>
    </source>
</evidence>
<evidence type="ECO:0000313" key="3">
    <source>
        <dbReference type="Proteomes" id="UP000093432"/>
    </source>
</evidence>
<reference evidence="1 4" key="3">
    <citation type="submission" date="2024-01" db="EMBL/GenBank/DDBJ databases">
        <title>Whole genome of Chryseobacterium arthrosphaerae NNCa 2741.</title>
        <authorList>
            <person name="Boriskina E.V."/>
            <person name="Gordinskaya N.A."/>
            <person name="Kropotov V.S."/>
            <person name="Alekseeva A.E."/>
            <person name="Makhova M.A."/>
            <person name="Kryazhev D.V."/>
            <person name="Shkurkina I.S."/>
        </authorList>
    </citation>
    <scope>NUCLEOTIDE SEQUENCE [LARGE SCALE GENOMIC DNA]</scope>
    <source>
        <strain evidence="1 4">NNCa 2741</strain>
    </source>
</reference>
<dbReference type="Proteomes" id="UP000093432">
    <property type="component" value="Unassembled WGS sequence"/>
</dbReference>
<protein>
    <recommendedName>
        <fullName evidence="5">Tail fiber protein</fullName>
    </recommendedName>
</protein>
<dbReference type="STRING" id="651561.BBI00_09875"/>
<accession>A0A1B8ZSQ4</accession>
<evidence type="ECO:0000313" key="1">
    <source>
        <dbReference type="EMBL" id="MEE6127393.1"/>
    </source>
</evidence>
<reference evidence="2" key="2">
    <citation type="submission" date="2016-07" db="EMBL/GenBank/DDBJ databases">
        <authorList>
            <person name="Jeong J.-J."/>
            <person name="Kim D.W."/>
            <person name="Sang M.K."/>
            <person name="Choi I.-G."/>
            <person name="Kim K.D."/>
        </authorList>
    </citation>
    <scope>NUCLEOTIDE SEQUENCE</scope>
    <source>
        <strain evidence="2">CC-VM-7</strain>
    </source>
</reference>
<dbReference type="OrthoDB" id="1222968at2"/>
<dbReference type="AlphaFoldDB" id="A0A1B8ZSQ4"/>
<organism evidence="2 3">
    <name type="scientific">Chryseobacterium arthrosphaerae</name>
    <dbReference type="NCBI Taxonomy" id="651561"/>
    <lineage>
        <taxon>Bacteria</taxon>
        <taxon>Pseudomonadati</taxon>
        <taxon>Bacteroidota</taxon>
        <taxon>Flavobacteriia</taxon>
        <taxon>Flavobacteriales</taxon>
        <taxon>Weeksellaceae</taxon>
        <taxon>Chryseobacterium group</taxon>
        <taxon>Chryseobacterium</taxon>
    </lineage>
</organism>
<gene>
    <name evidence="2" type="ORF">BBI00_09875</name>
    <name evidence="1" type="ORF">V2E39_08320</name>
</gene>
<evidence type="ECO:0000313" key="2">
    <source>
        <dbReference type="EMBL" id="OCA74620.1"/>
    </source>
</evidence>
<comment type="caution">
    <text evidence="2">The sequence shown here is derived from an EMBL/GenBank/DDBJ whole genome shotgun (WGS) entry which is preliminary data.</text>
</comment>
<sequence length="340" mass="37068">MNNNAVISNNAHQDNFFGELQHTRFQQFTESFPDTSKALPGWVIDYKGQLHQWNGAEWINLAQNYVHPDYPLTNNPFQTDQTSGLLLLSQLLTNSSGHVIKIAGRNLTNADIVSIFLNDATQSGTYTWSSNKIKAYIENLVGQSLTGALIYQPGGYIPSTAKGSMTAPSPVTSATIKTGMVWVITANGWVGNEPVSVGDHLIANTDNASNLPKNYQIIEKGIPDIVDATDAVKGLIQIATDVEAIAGTDPLKAMTPKSTKAVLDAKIKSQTWQIGDGSSASFSITHNWNTLDVDYICYRNADNRKINVSCVPTSKNNVQIDVLAPLTPNEYRITLTARLD</sequence>
<keyword evidence="4" id="KW-1185">Reference proteome</keyword>
<name>A0A1B8ZSQ4_9FLAO</name>